<gene>
    <name evidence="2" type="ORF">BO87DRAFT_401660</name>
</gene>
<evidence type="ECO:0000313" key="2">
    <source>
        <dbReference type="EMBL" id="PYH29101.1"/>
    </source>
</evidence>
<evidence type="ECO:0000313" key="3">
    <source>
        <dbReference type="Proteomes" id="UP000247647"/>
    </source>
</evidence>
<dbReference type="GeneID" id="37128080"/>
<organism evidence="2 3">
    <name type="scientific">Aspergillus neoniger (strain CBS 115656)</name>
    <dbReference type="NCBI Taxonomy" id="1448310"/>
    <lineage>
        <taxon>Eukaryota</taxon>
        <taxon>Fungi</taxon>
        <taxon>Dikarya</taxon>
        <taxon>Ascomycota</taxon>
        <taxon>Pezizomycotina</taxon>
        <taxon>Eurotiomycetes</taxon>
        <taxon>Eurotiomycetidae</taxon>
        <taxon>Eurotiales</taxon>
        <taxon>Aspergillaceae</taxon>
        <taxon>Aspergillus</taxon>
        <taxon>Aspergillus subgen. Circumdati</taxon>
    </lineage>
</organism>
<accession>A0A318Y4A6</accession>
<dbReference type="InterPro" id="IPR036397">
    <property type="entry name" value="RNaseH_sf"/>
</dbReference>
<dbReference type="GO" id="GO:0004523">
    <property type="term" value="F:RNA-DNA hybrid ribonuclease activity"/>
    <property type="evidence" value="ECO:0007669"/>
    <property type="project" value="InterPro"/>
</dbReference>
<dbReference type="Gene3D" id="3.30.420.10">
    <property type="entry name" value="Ribonuclease H-like superfamily/Ribonuclease H"/>
    <property type="match status" value="1"/>
</dbReference>
<proteinExistence type="predicted"/>
<dbReference type="RefSeq" id="XP_025474579.1">
    <property type="nucleotide sequence ID" value="XM_025625624.1"/>
</dbReference>
<dbReference type="GO" id="GO:0003676">
    <property type="term" value="F:nucleic acid binding"/>
    <property type="evidence" value="ECO:0007669"/>
    <property type="project" value="InterPro"/>
</dbReference>
<dbReference type="SUPFAM" id="SSF53098">
    <property type="entry name" value="Ribonuclease H-like"/>
    <property type="match status" value="1"/>
</dbReference>
<dbReference type="Pfam" id="PF00075">
    <property type="entry name" value="RNase_H"/>
    <property type="match status" value="1"/>
</dbReference>
<dbReference type="PROSITE" id="PS50879">
    <property type="entry name" value="RNASE_H_1"/>
    <property type="match status" value="1"/>
</dbReference>
<dbReference type="InterPro" id="IPR002156">
    <property type="entry name" value="RNaseH_domain"/>
</dbReference>
<dbReference type="OrthoDB" id="245563at2759"/>
<protein>
    <submittedName>
        <fullName evidence="2">Ribonuclease H-like protein</fullName>
    </submittedName>
</protein>
<name>A0A318Y4A6_ASPNB</name>
<sequence>MVYIMKIYVDGGCRANGQPGSIGAAAAAVKSASAEITSIILGLRMALDKSDHLYSQPRLDVTIYSDSTYAVICMEKWIYKWISNGWMNRKGIEVANRDLLEKAAVLDGRLKEKGDLQYVWIPREENQYVDKLCNDLMDTICLVERLCSSLKNVRCDV</sequence>
<evidence type="ECO:0000259" key="1">
    <source>
        <dbReference type="PROSITE" id="PS50879"/>
    </source>
</evidence>
<dbReference type="EMBL" id="KZ821498">
    <property type="protein sequence ID" value="PYH29101.1"/>
    <property type="molecule type" value="Genomic_DNA"/>
</dbReference>
<dbReference type="InterPro" id="IPR012337">
    <property type="entry name" value="RNaseH-like_sf"/>
</dbReference>
<keyword evidence="3" id="KW-1185">Reference proteome</keyword>
<dbReference type="AlphaFoldDB" id="A0A318Y4A6"/>
<reference evidence="2" key="1">
    <citation type="submission" date="2016-12" db="EMBL/GenBank/DDBJ databases">
        <title>The genomes of Aspergillus section Nigri reveals drivers in fungal speciation.</title>
        <authorList>
            <consortium name="DOE Joint Genome Institute"/>
            <person name="Vesth T.C."/>
            <person name="Nybo J."/>
            <person name="Theobald S."/>
            <person name="Brandl J."/>
            <person name="Frisvad J.C."/>
            <person name="Nielsen K.F."/>
            <person name="Lyhne E.K."/>
            <person name="Kogle M.E."/>
            <person name="Kuo A."/>
            <person name="Riley R."/>
            <person name="Clum A."/>
            <person name="Nolan M."/>
            <person name="Lipzen A."/>
            <person name="Salamov A."/>
            <person name="Henrissat B."/>
            <person name="Wiebenga A."/>
            <person name="De Vries R.P."/>
            <person name="Grigoriev I.V."/>
            <person name="Mortensen U.H."/>
            <person name="Andersen M.R."/>
            <person name="Baker S.E."/>
        </authorList>
    </citation>
    <scope>NUCLEOTIDE SEQUENCE [LARGE SCALE GENOMIC DNA]</scope>
    <source>
        <strain evidence="2">CBS 115656</strain>
    </source>
</reference>
<dbReference type="Proteomes" id="UP000247647">
    <property type="component" value="Unassembled WGS sequence"/>
</dbReference>
<feature type="domain" description="RNase H type-1" evidence="1">
    <location>
        <begin position="1"/>
        <end position="138"/>
    </location>
</feature>